<proteinExistence type="predicted"/>
<accession>A0A220UAJ2</accession>
<dbReference type="EMBL" id="CP022316">
    <property type="protein sequence ID" value="ASK64911.1"/>
    <property type="molecule type" value="Genomic_DNA"/>
</dbReference>
<protein>
    <recommendedName>
        <fullName evidence="4">DUF4440 domain-containing protein</fullName>
    </recommendedName>
</protein>
<dbReference type="AlphaFoldDB" id="A0A220UAJ2"/>
<evidence type="ECO:0000256" key="1">
    <source>
        <dbReference type="SAM" id="MobiDB-lite"/>
    </source>
</evidence>
<dbReference type="OrthoDB" id="3731420at2"/>
<organism evidence="2 3">
    <name type="scientific">Brachybacterium avium</name>
    <dbReference type="NCBI Taxonomy" id="2017485"/>
    <lineage>
        <taxon>Bacteria</taxon>
        <taxon>Bacillati</taxon>
        <taxon>Actinomycetota</taxon>
        <taxon>Actinomycetes</taxon>
        <taxon>Micrococcales</taxon>
        <taxon>Dermabacteraceae</taxon>
        <taxon>Brachybacterium</taxon>
    </lineage>
</organism>
<dbReference type="KEGG" id="brv:CFK39_02645"/>
<evidence type="ECO:0000313" key="3">
    <source>
        <dbReference type="Proteomes" id="UP000198398"/>
    </source>
</evidence>
<keyword evidence="3" id="KW-1185">Reference proteome</keyword>
<dbReference type="Pfam" id="PF20060">
    <property type="entry name" value="DUF6459"/>
    <property type="match status" value="1"/>
</dbReference>
<name>A0A220UAJ2_9MICO</name>
<evidence type="ECO:0008006" key="4">
    <source>
        <dbReference type="Google" id="ProtNLM"/>
    </source>
</evidence>
<evidence type="ECO:0000313" key="2">
    <source>
        <dbReference type="EMBL" id="ASK64911.1"/>
    </source>
</evidence>
<sequence length="133" mass="14930">MTTTDQRPAHLGPRSVAVTPDDPRTVEPLVAPVARRAVEIIRDMRPENSLARLVTPEVGQHLARRAALTRRLRATTGYAPPRQLSVTGVRLCVVNDHTVEASCVLREPDRARFLAMRWELRHTGWRVTVLEIG</sequence>
<gene>
    <name evidence="2" type="ORF">CFK39_02645</name>
</gene>
<dbReference type="Proteomes" id="UP000198398">
    <property type="component" value="Chromosome"/>
</dbReference>
<dbReference type="RefSeq" id="WP_089064159.1">
    <property type="nucleotide sequence ID" value="NZ_CP022316.1"/>
</dbReference>
<dbReference type="InterPro" id="IPR045596">
    <property type="entry name" value="DUF6459"/>
</dbReference>
<feature type="region of interest" description="Disordered" evidence="1">
    <location>
        <begin position="1"/>
        <end position="23"/>
    </location>
</feature>
<reference evidence="3" key="1">
    <citation type="submission" date="2017-07" db="EMBL/GenBank/DDBJ databases">
        <title>Brachybacterium sp. VR2415.</title>
        <authorList>
            <person name="Tak E.J."/>
            <person name="Bae J.-W."/>
        </authorList>
    </citation>
    <scope>NUCLEOTIDE SEQUENCE [LARGE SCALE GENOMIC DNA]</scope>
    <source>
        <strain evidence="3">VR2415</strain>
    </source>
</reference>